<accession>A0A9P3LAT4</accession>
<name>A0A9P3LAT4_9APHY</name>
<organism evidence="4 5">
    <name type="scientific">Phanerochaete sordida</name>
    <dbReference type="NCBI Taxonomy" id="48140"/>
    <lineage>
        <taxon>Eukaryota</taxon>
        <taxon>Fungi</taxon>
        <taxon>Dikarya</taxon>
        <taxon>Basidiomycota</taxon>
        <taxon>Agaricomycotina</taxon>
        <taxon>Agaricomycetes</taxon>
        <taxon>Polyporales</taxon>
        <taxon>Phanerochaetaceae</taxon>
        <taxon>Phanerochaete</taxon>
    </lineage>
</organism>
<evidence type="ECO:0000259" key="3">
    <source>
        <dbReference type="Pfam" id="PF00561"/>
    </source>
</evidence>
<evidence type="ECO:0000256" key="1">
    <source>
        <dbReference type="ARBA" id="ARBA00010088"/>
    </source>
</evidence>
<dbReference type="EMBL" id="BPQB01000010">
    <property type="protein sequence ID" value="GJE88766.1"/>
    <property type="molecule type" value="Genomic_DNA"/>
</dbReference>
<dbReference type="OrthoDB" id="190201at2759"/>
<keyword evidence="2" id="KW-0378">Hydrolase</keyword>
<dbReference type="PRINTS" id="PR00793">
    <property type="entry name" value="PROAMNOPTASE"/>
</dbReference>
<dbReference type="AlphaFoldDB" id="A0A9P3LAT4"/>
<dbReference type="InterPro" id="IPR005945">
    <property type="entry name" value="Pro_imino_pep"/>
</dbReference>
<gene>
    <name evidence="4" type="ORF">PsYK624_048510</name>
</gene>
<dbReference type="SUPFAM" id="SSF53474">
    <property type="entry name" value="alpha/beta-Hydrolases"/>
    <property type="match status" value="1"/>
</dbReference>
<feature type="domain" description="AB hydrolase-1" evidence="3">
    <location>
        <begin position="36"/>
        <end position="288"/>
    </location>
</feature>
<dbReference type="GO" id="GO:0008233">
    <property type="term" value="F:peptidase activity"/>
    <property type="evidence" value="ECO:0007669"/>
    <property type="project" value="InterPro"/>
</dbReference>
<evidence type="ECO:0000313" key="4">
    <source>
        <dbReference type="EMBL" id="GJE88766.1"/>
    </source>
</evidence>
<dbReference type="InterPro" id="IPR000073">
    <property type="entry name" value="AB_hydrolase_1"/>
</dbReference>
<dbReference type="NCBIfam" id="TIGR01250">
    <property type="entry name" value="pro_imino_pep_2"/>
    <property type="match status" value="1"/>
</dbReference>
<sequence>MSSLASTTGEIDFVYDGQTLKTWYKVFGDLSSGATPLVVLHGGPGLSHNYLLPLAVLASRGIPVIFYDQIGGGQSTHLPDKPAEFWAFPLFIAELENVLAHFRITARFDLVGHSWGGMLAQEYAAQRQPTGLRRLVLTDSLPALPLWVVSVNKLLKRLPQNIQDTIKKHEADGTLEDEEFKEAKNVFYAHFVCKVNPFPQELLDTFELLEKDPTVNMTMQGPTEFTITGTLKTWDMIDRLHLISAPTLVINGADDEASDEVVGPLFQKIPRSKWVQFAKSSHTPFYEEKERFMQIVGDYLCEE</sequence>
<dbReference type="Pfam" id="PF00561">
    <property type="entry name" value="Abhydrolase_1"/>
    <property type="match status" value="1"/>
</dbReference>
<dbReference type="InterPro" id="IPR029058">
    <property type="entry name" value="AB_hydrolase_fold"/>
</dbReference>
<keyword evidence="5" id="KW-1185">Reference proteome</keyword>
<evidence type="ECO:0000313" key="5">
    <source>
        <dbReference type="Proteomes" id="UP000703269"/>
    </source>
</evidence>
<evidence type="ECO:0000256" key="2">
    <source>
        <dbReference type="ARBA" id="ARBA00022801"/>
    </source>
</evidence>
<dbReference type="InterPro" id="IPR050471">
    <property type="entry name" value="AB_hydrolase"/>
</dbReference>
<comment type="caution">
    <text evidence="4">The sequence shown here is derived from an EMBL/GenBank/DDBJ whole genome shotgun (WGS) entry which is preliminary data.</text>
</comment>
<dbReference type="PANTHER" id="PTHR43433:SF5">
    <property type="entry name" value="AB HYDROLASE-1 DOMAIN-CONTAINING PROTEIN"/>
    <property type="match status" value="1"/>
</dbReference>
<protein>
    <submittedName>
        <fullName evidence="4">Proline-specific peptidase</fullName>
    </submittedName>
</protein>
<proteinExistence type="inferred from homology"/>
<reference evidence="4 5" key="1">
    <citation type="submission" date="2021-08" db="EMBL/GenBank/DDBJ databases">
        <title>Draft Genome Sequence of Phanerochaete sordida strain YK-624.</title>
        <authorList>
            <person name="Mori T."/>
            <person name="Dohra H."/>
            <person name="Suzuki T."/>
            <person name="Kawagishi H."/>
            <person name="Hirai H."/>
        </authorList>
    </citation>
    <scope>NUCLEOTIDE SEQUENCE [LARGE SCALE GENOMIC DNA]</scope>
    <source>
        <strain evidence="4 5">YK-624</strain>
    </source>
</reference>
<comment type="similarity">
    <text evidence="1">Belongs to the peptidase S33 family.</text>
</comment>
<dbReference type="Gene3D" id="3.40.50.1820">
    <property type="entry name" value="alpha/beta hydrolase"/>
    <property type="match status" value="1"/>
</dbReference>
<dbReference type="Proteomes" id="UP000703269">
    <property type="component" value="Unassembled WGS sequence"/>
</dbReference>
<dbReference type="PIRSF" id="PIRSF005539">
    <property type="entry name" value="Pept_S33_TRI_F1"/>
    <property type="match status" value="1"/>
</dbReference>
<dbReference type="GO" id="GO:0006508">
    <property type="term" value="P:proteolysis"/>
    <property type="evidence" value="ECO:0007669"/>
    <property type="project" value="InterPro"/>
</dbReference>
<dbReference type="InterPro" id="IPR002410">
    <property type="entry name" value="Peptidase_S33"/>
</dbReference>
<dbReference type="PANTHER" id="PTHR43433">
    <property type="entry name" value="HYDROLASE, ALPHA/BETA FOLD FAMILY PROTEIN"/>
    <property type="match status" value="1"/>
</dbReference>